<dbReference type="SUPFAM" id="SSF53850">
    <property type="entry name" value="Periplasmic binding protein-like II"/>
    <property type="match status" value="1"/>
</dbReference>
<dbReference type="OrthoDB" id="9807744at2"/>
<gene>
    <name evidence="1" type="ORF">CA267_012695</name>
</gene>
<dbReference type="KEGG" id="apel:CA267_012695"/>
<name>A0A6M4MIU8_9ALTE</name>
<evidence type="ECO:0000313" key="1">
    <source>
        <dbReference type="EMBL" id="QJR82848.1"/>
    </source>
</evidence>
<evidence type="ECO:0000313" key="2">
    <source>
        <dbReference type="Proteomes" id="UP000219285"/>
    </source>
</evidence>
<protein>
    <recommendedName>
        <fullName evidence="3">PhnD/SsuA/transferrin family substrate-binding protein</fullName>
    </recommendedName>
</protein>
<reference evidence="2" key="1">
    <citation type="submission" date="2014-12" db="EMBL/GenBank/DDBJ databases">
        <title>Complete genome sequence of a multi-drug resistant Klebsiella pneumoniae.</title>
        <authorList>
            <person name="Hua X."/>
            <person name="Chen Q."/>
            <person name="Li X."/>
            <person name="Feng Y."/>
            <person name="Ruan Z."/>
            <person name="Yu Y."/>
        </authorList>
    </citation>
    <scope>NUCLEOTIDE SEQUENCE [LARGE SCALE GENOMIC DNA]</scope>
    <source>
        <strain evidence="2">5.12</strain>
    </source>
</reference>
<accession>A0A6M4MIU8</accession>
<sequence>MLIYLLSTFRIYSQSKKILLALTIFGCAVAGFYQNFLSVPVIPPQTGQILSCPEAISTNRETFDVYVTESSIAEMALPLLCKDPVVTRQFGNVRVTIGHNDYDTFRYINHGVSHLALVKSNVVDAFDADRIYGYENIASHADYSAYFIALREKPELTKEYLFGKRIGILAYPSSRSGHIVPKTVLKSLGLQEDNVALQYYNSHKELRRALLAGEVDIISSYWGKGDDNVLSRNYITAIENPVSGMRWYLKMQTRNTDLRCEMQKLIQEIADNHPKNYYQNVVIIDRCENATIE</sequence>
<reference evidence="1 2" key="2">
    <citation type="submission" date="2020-04" db="EMBL/GenBank/DDBJ databases">
        <title>Complete genome sequence of Alteromonas pelagimontana 5.12T.</title>
        <authorList>
            <person name="Sinha R.K."/>
            <person name="Krishnan K.P."/>
            <person name="Kurian J.P."/>
        </authorList>
    </citation>
    <scope>NUCLEOTIDE SEQUENCE [LARGE SCALE GENOMIC DNA]</scope>
    <source>
        <strain evidence="1 2">5.12</strain>
    </source>
</reference>
<dbReference type="Gene3D" id="3.40.190.10">
    <property type="entry name" value="Periplasmic binding protein-like II"/>
    <property type="match status" value="1"/>
</dbReference>
<keyword evidence="2" id="KW-1185">Reference proteome</keyword>
<dbReference type="AlphaFoldDB" id="A0A6M4MIU8"/>
<evidence type="ECO:0008006" key="3">
    <source>
        <dbReference type="Google" id="ProtNLM"/>
    </source>
</evidence>
<organism evidence="1 2">
    <name type="scientific">Alteromonas pelagimontana</name>
    <dbReference type="NCBI Taxonomy" id="1858656"/>
    <lineage>
        <taxon>Bacteria</taxon>
        <taxon>Pseudomonadati</taxon>
        <taxon>Pseudomonadota</taxon>
        <taxon>Gammaproteobacteria</taxon>
        <taxon>Alteromonadales</taxon>
        <taxon>Alteromonadaceae</taxon>
        <taxon>Alteromonas/Salinimonas group</taxon>
        <taxon>Alteromonas</taxon>
    </lineage>
</organism>
<proteinExistence type="predicted"/>
<dbReference type="Proteomes" id="UP000219285">
    <property type="component" value="Chromosome"/>
</dbReference>
<dbReference type="EMBL" id="CP052766">
    <property type="protein sequence ID" value="QJR82848.1"/>
    <property type="molecule type" value="Genomic_DNA"/>
</dbReference>